<accession>A0A1V6N0G7</accession>
<comment type="caution">
    <text evidence="1">The sequence shown here is derived from an EMBL/GenBank/DDBJ whole genome shotgun (WGS) entry which is preliminary data.</text>
</comment>
<dbReference type="EMBL" id="JXMW01000026">
    <property type="protein sequence ID" value="OQD58181.1"/>
    <property type="molecule type" value="Genomic_DNA"/>
</dbReference>
<evidence type="ECO:0000313" key="1">
    <source>
        <dbReference type="EMBL" id="OQD58181.1"/>
    </source>
</evidence>
<name>A0A1V6N0G7_METAZ</name>
<gene>
    <name evidence="1" type="ORF">MBBAR_26c00100</name>
</gene>
<proteinExistence type="predicted"/>
<sequence length="119" mass="14172">MKVRLSQEHALSKRVGFVPKHFKNTSRVYIQDGKKLYIDYIEVTNIGRGKFKEFLEAVHNEGFKIYIPQAPVYLKKIIRSYRLPFDIWVDEDEKLCLDNYAVIHPDMLLIKPRENYNLL</sequence>
<organism evidence="1 2">
    <name type="scientific">Methanobrevibacter arboriphilus JCM 13429 = DSM 1125</name>
    <dbReference type="NCBI Taxonomy" id="1300164"/>
    <lineage>
        <taxon>Archaea</taxon>
        <taxon>Methanobacteriati</taxon>
        <taxon>Methanobacteriota</taxon>
        <taxon>Methanomada group</taxon>
        <taxon>Methanobacteria</taxon>
        <taxon>Methanobacteriales</taxon>
        <taxon>Methanobacteriaceae</taxon>
        <taxon>Methanobrevibacter</taxon>
    </lineage>
</organism>
<keyword evidence="2" id="KW-1185">Reference proteome</keyword>
<evidence type="ECO:0000313" key="2">
    <source>
        <dbReference type="Proteomes" id="UP000191661"/>
    </source>
</evidence>
<protein>
    <submittedName>
        <fullName evidence="1">Uncharacterized protein</fullName>
    </submittedName>
</protein>
<reference evidence="1 2" key="1">
    <citation type="submission" date="2014-12" db="EMBL/GenBank/DDBJ databases">
        <title>Genome sequence of Methanobrevibacter arboriphilicus DH1, DSM1125.</title>
        <authorList>
            <person name="Poehlein A."/>
            <person name="Thauer R.K."/>
            <person name="Seedorf H."/>
            <person name="Daniel R."/>
        </authorList>
    </citation>
    <scope>NUCLEOTIDE SEQUENCE [LARGE SCALE GENOMIC DNA]</scope>
    <source>
        <strain evidence="1 2">DH1</strain>
    </source>
</reference>
<dbReference type="OrthoDB" id="376526at2157"/>
<dbReference type="AlphaFoldDB" id="A0A1V6N0G7"/>
<dbReference type="Proteomes" id="UP000191661">
    <property type="component" value="Unassembled WGS sequence"/>
</dbReference>
<dbReference type="RefSeq" id="WP_080460976.1">
    <property type="nucleotide sequence ID" value="NZ_BBET01000118.1"/>
</dbReference>